<keyword evidence="3" id="KW-0201">Cytochrome c-type biogenesis</keyword>
<dbReference type="EMBL" id="SNYJ01000003">
    <property type="protein sequence ID" value="TDQ41576.1"/>
    <property type="molecule type" value="Genomic_DNA"/>
</dbReference>
<proteinExistence type="predicted"/>
<feature type="compositionally biased region" description="Basic and acidic residues" evidence="6">
    <location>
        <begin position="545"/>
        <end position="566"/>
    </location>
</feature>
<dbReference type="PANTHER" id="PTHR31566">
    <property type="entry name" value="CYTOCHROME C BIOGENESIS PROTEIN CCS1, CHLOROPLASTIC"/>
    <property type="match status" value="1"/>
</dbReference>
<feature type="domain" description="ResB-like" evidence="8">
    <location>
        <begin position="65"/>
        <end position="532"/>
    </location>
</feature>
<keyword evidence="5 7" id="KW-0472">Membrane</keyword>
<evidence type="ECO:0000256" key="7">
    <source>
        <dbReference type="SAM" id="Phobius"/>
    </source>
</evidence>
<feature type="transmembrane region" description="Helical" evidence="7">
    <location>
        <begin position="67"/>
        <end position="85"/>
    </location>
</feature>
<dbReference type="GO" id="GO:0017004">
    <property type="term" value="P:cytochrome complex assembly"/>
    <property type="evidence" value="ECO:0007669"/>
    <property type="project" value="UniProtKB-KW"/>
</dbReference>
<dbReference type="AlphaFoldDB" id="A0A4R6U734"/>
<evidence type="ECO:0000259" key="8">
    <source>
        <dbReference type="Pfam" id="PF05140"/>
    </source>
</evidence>
<feature type="region of interest" description="Disordered" evidence="6">
    <location>
        <begin position="542"/>
        <end position="566"/>
    </location>
</feature>
<evidence type="ECO:0000256" key="1">
    <source>
        <dbReference type="ARBA" id="ARBA00004141"/>
    </source>
</evidence>
<reference evidence="9 10" key="1">
    <citation type="submission" date="2019-03" db="EMBL/GenBank/DDBJ databases">
        <title>Genomic Encyclopedia of Type Strains, Phase IV (KMG-IV): sequencing the most valuable type-strain genomes for metagenomic binning, comparative biology and taxonomic classification.</title>
        <authorList>
            <person name="Goeker M."/>
        </authorList>
    </citation>
    <scope>NUCLEOTIDE SEQUENCE [LARGE SCALE GENOMIC DNA]</scope>
    <source>
        <strain evidence="9 10">DSM 28697</strain>
    </source>
</reference>
<name>A0A4R6U734_9BACI</name>
<keyword evidence="2 7" id="KW-0812">Transmembrane</keyword>
<dbReference type="RefSeq" id="WP_133579440.1">
    <property type="nucleotide sequence ID" value="NZ_SNYJ01000003.1"/>
</dbReference>
<dbReference type="Proteomes" id="UP000295632">
    <property type="component" value="Unassembled WGS sequence"/>
</dbReference>
<dbReference type="Pfam" id="PF05140">
    <property type="entry name" value="ResB"/>
    <property type="match status" value="1"/>
</dbReference>
<comment type="caution">
    <text evidence="9">The sequence shown here is derived from an EMBL/GenBank/DDBJ whole genome shotgun (WGS) entry which is preliminary data.</text>
</comment>
<dbReference type="OrthoDB" id="9770923at2"/>
<dbReference type="PANTHER" id="PTHR31566:SF0">
    <property type="entry name" value="CYTOCHROME C BIOGENESIS PROTEIN CCS1, CHLOROPLASTIC"/>
    <property type="match status" value="1"/>
</dbReference>
<comment type="subcellular location">
    <subcellularLocation>
        <location evidence="1">Membrane</location>
        <topology evidence="1">Multi-pass membrane protein</topology>
    </subcellularLocation>
</comment>
<feature type="transmembrane region" description="Helical" evidence="7">
    <location>
        <begin position="480"/>
        <end position="500"/>
    </location>
</feature>
<evidence type="ECO:0000256" key="3">
    <source>
        <dbReference type="ARBA" id="ARBA00022748"/>
    </source>
</evidence>
<feature type="transmembrane region" description="Helical" evidence="7">
    <location>
        <begin position="214"/>
        <end position="236"/>
    </location>
</feature>
<keyword evidence="4 7" id="KW-1133">Transmembrane helix</keyword>
<evidence type="ECO:0000256" key="4">
    <source>
        <dbReference type="ARBA" id="ARBA00022989"/>
    </source>
</evidence>
<evidence type="ECO:0000313" key="9">
    <source>
        <dbReference type="EMBL" id="TDQ41576.1"/>
    </source>
</evidence>
<accession>A0A4R6U734</accession>
<dbReference type="InterPro" id="IPR007816">
    <property type="entry name" value="ResB-like_domain"/>
</dbReference>
<sequence>MQKVKCECGHVNPIGTNLCEACGRPLTEEERNRMVAEMRYEGTARRSQTYKRSLVDRIWNYFSSVKVGVWLIFVTLIISSLGTIFPQEMYLPPGSTEETYYKDEFGIAGQIFYQLGFHNMYGQWWYILLVGSIGISLVICSLDRFVPLYRALKHQRVMKADHFLKHQRLFSTTKTSSFSMDEMKRSLEKKRYRVRTDGDYLLAEKGRFSRWGPYVNHIGLILFLIGVMLRFFPAMYVEDSLWVREYETEPIPHTDGYFLENKNFEVIYYDEEDNEGLYEEALDRVGGGVVKSYQTEAVVYKRAEGSIPGSEPDLEKVKEELIRVNQPLEVDGLKLYQMNYKPAELYRLTLSLNSVTTGESVGEFTINLGDEAIHTNEEVVYPLNNGYEATLVGYYPDYQVEEVWVDGERTIKLGTRSKIPDNPVFVFETTGPSIEGVERSVIGIGINVASPDADNQFELSLVAPEFREATGLTVQRDRTLGILLVGGIIFMIGVIQGMYWTHRRVWVKKDGEMVWVSAHTNKNWFGFKKELEQVTEQHSLLTAADRTEEKENDTFSEEGKKETWRS</sequence>
<dbReference type="GO" id="GO:0016020">
    <property type="term" value="C:membrane"/>
    <property type="evidence" value="ECO:0007669"/>
    <property type="project" value="UniProtKB-SubCell"/>
</dbReference>
<organism evidence="9 10">
    <name type="scientific">Aureibacillus halotolerans</name>
    <dbReference type="NCBI Taxonomy" id="1508390"/>
    <lineage>
        <taxon>Bacteria</taxon>
        <taxon>Bacillati</taxon>
        <taxon>Bacillota</taxon>
        <taxon>Bacilli</taxon>
        <taxon>Bacillales</taxon>
        <taxon>Bacillaceae</taxon>
        <taxon>Aureibacillus</taxon>
    </lineage>
</organism>
<keyword evidence="10" id="KW-1185">Reference proteome</keyword>
<gene>
    <name evidence="9" type="ORF">EV213_103154</name>
</gene>
<evidence type="ECO:0000256" key="6">
    <source>
        <dbReference type="SAM" id="MobiDB-lite"/>
    </source>
</evidence>
<evidence type="ECO:0000256" key="2">
    <source>
        <dbReference type="ARBA" id="ARBA00022692"/>
    </source>
</evidence>
<evidence type="ECO:0000313" key="10">
    <source>
        <dbReference type="Proteomes" id="UP000295632"/>
    </source>
</evidence>
<protein>
    <submittedName>
        <fullName evidence="9">Cytochrome c biogenesis protein</fullName>
    </submittedName>
</protein>
<evidence type="ECO:0000256" key="5">
    <source>
        <dbReference type="ARBA" id="ARBA00023136"/>
    </source>
</evidence>
<dbReference type="InterPro" id="IPR023494">
    <property type="entry name" value="Cyt_c_bgen_Ccs1/CcsB/ResB"/>
</dbReference>
<feature type="transmembrane region" description="Helical" evidence="7">
    <location>
        <begin position="124"/>
        <end position="146"/>
    </location>
</feature>